<evidence type="ECO:0008006" key="4">
    <source>
        <dbReference type="Google" id="ProtNLM"/>
    </source>
</evidence>
<reference evidence="2 3" key="2">
    <citation type="submission" date="2023-12" db="EMBL/GenBank/DDBJ databases">
        <authorList>
            <consortium name="Cladostephus spongiosus"/>
            <person name="Lorente B."/>
            <person name="Cabral C."/>
            <person name="Frias J."/>
            <person name="Faria J."/>
            <person name="Toubarro D."/>
        </authorList>
    </citation>
    <scope>NUCLEOTIDE SEQUENCE [LARGE SCALE GENOMIC DNA]</scope>
    <source>
        <strain evidence="2 3">ZMCS4</strain>
    </source>
</reference>
<accession>A0ABU7G6T6</accession>
<evidence type="ECO:0000256" key="1">
    <source>
        <dbReference type="SAM" id="SignalP"/>
    </source>
</evidence>
<gene>
    <name evidence="2" type="ORF">SNR37_000345</name>
</gene>
<dbReference type="Proteomes" id="UP001310248">
    <property type="component" value="Unassembled WGS sequence"/>
</dbReference>
<organism evidence="2 3">
    <name type="scientific">Agarivorans aestuarii</name>
    <dbReference type="NCBI Taxonomy" id="1563703"/>
    <lineage>
        <taxon>Bacteria</taxon>
        <taxon>Pseudomonadati</taxon>
        <taxon>Pseudomonadota</taxon>
        <taxon>Gammaproteobacteria</taxon>
        <taxon>Alteromonadales</taxon>
        <taxon>Alteromonadaceae</taxon>
        <taxon>Agarivorans</taxon>
    </lineage>
</organism>
<comment type="caution">
    <text evidence="2">The sequence shown here is derived from an EMBL/GenBank/DDBJ whole genome shotgun (WGS) entry which is preliminary data.</text>
</comment>
<feature type="chain" id="PRO_5045687325" description="Lipoprotein" evidence="1">
    <location>
        <begin position="24"/>
        <end position="240"/>
    </location>
</feature>
<keyword evidence="3" id="KW-1185">Reference proteome</keyword>
<evidence type="ECO:0000313" key="2">
    <source>
        <dbReference type="EMBL" id="MEE1675023.1"/>
    </source>
</evidence>
<name>A0ABU7G6T6_9ALTE</name>
<evidence type="ECO:0000313" key="3">
    <source>
        <dbReference type="Proteomes" id="UP001310248"/>
    </source>
</evidence>
<protein>
    <recommendedName>
        <fullName evidence="4">Lipoprotein</fullName>
    </recommendedName>
</protein>
<sequence>MIKKILVTIVTAISMGCVGSAQAIEPYFAKGIGFAYFFTENTEINNASDFGTLRKEKWSYPTDLKHSDNGKVEVYSCEDLVSKMDAGYTEAIASEYVNIQMQYKSCRMWHELVSFKSSQNSYLDPIDFNKEFAKQTPPQLGFIISKDDERRMIAANSWDDMSRITKVELNDTDGSAIFYDDTGGKQELWLRAKGDYNDDGIEDALFTMSNTVEGGSYHSVHYYVLTRLSPDAPYTLLKQW</sequence>
<feature type="signal peptide" evidence="1">
    <location>
        <begin position="1"/>
        <end position="23"/>
    </location>
</feature>
<keyword evidence="1" id="KW-0732">Signal</keyword>
<dbReference type="EMBL" id="JAYDYW010000011">
    <property type="protein sequence ID" value="MEE1675023.1"/>
    <property type="molecule type" value="Genomic_DNA"/>
</dbReference>
<reference evidence="3" key="1">
    <citation type="submission" date="2023-07" db="EMBL/GenBank/DDBJ databases">
        <title>Draft genome sequence of Agarivorans aestuarii strain ZMCS4, a CAZymes producing bacteria isolated from the marine brown algae Clodostephus spongiosus.</title>
        <authorList>
            <person name="Lorente B."/>
            <person name="Cabral C."/>
            <person name="Frias J."/>
            <person name="Faria J."/>
            <person name="Toubarro D."/>
        </authorList>
    </citation>
    <scope>NUCLEOTIDE SEQUENCE [LARGE SCALE GENOMIC DNA]</scope>
    <source>
        <strain evidence="3">ZMCS4</strain>
    </source>
</reference>
<dbReference type="RefSeq" id="WP_329776020.1">
    <property type="nucleotide sequence ID" value="NZ_JAYDYW010000011.1"/>
</dbReference>
<dbReference type="PROSITE" id="PS51257">
    <property type="entry name" value="PROKAR_LIPOPROTEIN"/>
    <property type="match status" value="1"/>
</dbReference>
<proteinExistence type="predicted"/>